<dbReference type="InterPro" id="IPR015927">
    <property type="entry name" value="Peptidase_S24_S26A/B/C"/>
</dbReference>
<dbReference type="InterPro" id="IPR036286">
    <property type="entry name" value="LexA/Signal_pep-like_sf"/>
</dbReference>
<proteinExistence type="predicted"/>
<dbReference type="AlphaFoldDB" id="A0A1F5H1N0"/>
<accession>A0A1F5H1N0</accession>
<evidence type="ECO:0000259" key="1">
    <source>
        <dbReference type="Pfam" id="PF00717"/>
    </source>
</evidence>
<dbReference type="EMBL" id="MFBH01000055">
    <property type="protein sequence ID" value="OGD98056.1"/>
    <property type="molecule type" value="Genomic_DNA"/>
</dbReference>
<sequence length="95" mass="10983">MKLFFLSKAPFSRFIVHDRSMLPNFSPGDHVLTFNWGLPKSGNVIVFEVKDAFYVKRVKKIKDNLIYVTGDNMKESSKIDPIDEGQITGKVIWKY</sequence>
<evidence type="ECO:0000313" key="2">
    <source>
        <dbReference type="EMBL" id="OGD98056.1"/>
    </source>
</evidence>
<gene>
    <name evidence="2" type="ORF">A2W45_01550</name>
</gene>
<feature type="domain" description="Peptidase S24/S26A/S26B/S26C" evidence="1">
    <location>
        <begin position="16"/>
        <end position="92"/>
    </location>
</feature>
<dbReference type="CDD" id="cd06462">
    <property type="entry name" value="Peptidase_S24_S26"/>
    <property type="match status" value="1"/>
</dbReference>
<dbReference type="Pfam" id="PF00717">
    <property type="entry name" value="Peptidase_S24"/>
    <property type="match status" value="1"/>
</dbReference>
<dbReference type="Gene3D" id="2.10.109.10">
    <property type="entry name" value="Umud Fragment, subunit A"/>
    <property type="match status" value="1"/>
</dbReference>
<dbReference type="SUPFAM" id="SSF51306">
    <property type="entry name" value="LexA/Signal peptidase"/>
    <property type="match status" value="1"/>
</dbReference>
<comment type="caution">
    <text evidence="2">The sequence shown here is derived from an EMBL/GenBank/DDBJ whole genome shotgun (WGS) entry which is preliminary data.</text>
</comment>
<protein>
    <recommendedName>
        <fullName evidence="1">Peptidase S24/S26A/S26B/S26C domain-containing protein</fullName>
    </recommendedName>
</protein>
<reference evidence="2 3" key="1">
    <citation type="journal article" date="2016" name="Nat. Commun.">
        <title>Thousands of microbial genomes shed light on interconnected biogeochemical processes in an aquifer system.</title>
        <authorList>
            <person name="Anantharaman K."/>
            <person name="Brown C.T."/>
            <person name="Hug L.A."/>
            <person name="Sharon I."/>
            <person name="Castelle C.J."/>
            <person name="Probst A.J."/>
            <person name="Thomas B.C."/>
            <person name="Singh A."/>
            <person name="Wilkins M.J."/>
            <person name="Karaoz U."/>
            <person name="Brodie E.L."/>
            <person name="Williams K.H."/>
            <person name="Hubbard S.S."/>
            <person name="Banfield J.F."/>
        </authorList>
    </citation>
    <scope>NUCLEOTIDE SEQUENCE [LARGE SCALE GENOMIC DNA]</scope>
</reference>
<organism evidence="2 3">
    <name type="scientific">Candidatus Curtissbacteria bacterium RIFCSPHIGHO2_12_41_11</name>
    <dbReference type="NCBI Taxonomy" id="1797718"/>
    <lineage>
        <taxon>Bacteria</taxon>
        <taxon>Candidatus Curtissiibacteriota</taxon>
    </lineage>
</organism>
<name>A0A1F5H1N0_9BACT</name>
<dbReference type="Proteomes" id="UP000178393">
    <property type="component" value="Unassembled WGS sequence"/>
</dbReference>
<evidence type="ECO:0000313" key="3">
    <source>
        <dbReference type="Proteomes" id="UP000178393"/>
    </source>
</evidence>